<evidence type="ECO:0000313" key="2">
    <source>
        <dbReference type="EMBL" id="GKV11786.1"/>
    </source>
</evidence>
<organism evidence="2 3">
    <name type="scientific">Rubroshorea leprosula</name>
    <dbReference type="NCBI Taxonomy" id="152421"/>
    <lineage>
        <taxon>Eukaryota</taxon>
        <taxon>Viridiplantae</taxon>
        <taxon>Streptophyta</taxon>
        <taxon>Embryophyta</taxon>
        <taxon>Tracheophyta</taxon>
        <taxon>Spermatophyta</taxon>
        <taxon>Magnoliopsida</taxon>
        <taxon>eudicotyledons</taxon>
        <taxon>Gunneridae</taxon>
        <taxon>Pentapetalae</taxon>
        <taxon>rosids</taxon>
        <taxon>malvids</taxon>
        <taxon>Malvales</taxon>
        <taxon>Dipterocarpaceae</taxon>
        <taxon>Rubroshorea</taxon>
    </lineage>
</organism>
<dbReference type="PANTHER" id="PTHR36617:SF16">
    <property type="entry name" value="OS04G0516500 PROTEIN"/>
    <property type="match status" value="1"/>
</dbReference>
<dbReference type="Pfam" id="PF13966">
    <property type="entry name" value="zf-RVT"/>
    <property type="match status" value="2"/>
</dbReference>
<dbReference type="InterPro" id="IPR036691">
    <property type="entry name" value="Endo/exonu/phosph_ase_sf"/>
</dbReference>
<evidence type="ECO:0000313" key="3">
    <source>
        <dbReference type="Proteomes" id="UP001054252"/>
    </source>
</evidence>
<evidence type="ECO:0000259" key="1">
    <source>
        <dbReference type="Pfam" id="PF13966"/>
    </source>
</evidence>
<dbReference type="InterPro" id="IPR026960">
    <property type="entry name" value="RVT-Znf"/>
</dbReference>
<dbReference type="AlphaFoldDB" id="A0AAV5JLE6"/>
<dbReference type="Gene3D" id="3.60.10.10">
    <property type="entry name" value="Endonuclease/exonuclease/phosphatase"/>
    <property type="match status" value="1"/>
</dbReference>
<proteinExistence type="predicted"/>
<dbReference type="SUPFAM" id="SSF56219">
    <property type="entry name" value="DNase I-like"/>
    <property type="match status" value="1"/>
</dbReference>
<dbReference type="Proteomes" id="UP001054252">
    <property type="component" value="Unassembled WGS sequence"/>
</dbReference>
<sequence length="1108" mass="130439">MLGKLWYRLGDGVESLWKRVVREKYYGGRREVDITSVERFKVSKIWRDIIRIGGLSRNLRNMLVEGFKWEVGKGNKVGFWSERWMGVKSLRDLFPRLFALSVKKEGKVSEMGYWEERKWSWRLEWRRGTLGREKDEEEMLEKMLEGVNLKEGAGDVWKWVHGLDGKYGVKLAYDFLASSETVLENQLCKLIGCRLVPSKVAFFGWRLCLDRLPTKENLQKRGILLHEGVLSWWGLKSVLPNTVGGMAEFFIGSLGSIIGKEMGSCIFLVVAWYLWYRRNAQVFRKDEGLPENLLERMQVKTFIWIKSKVKGCVFSFYEWQSCPMECALAVKNHKRLRKQFYKDRVPSSGKRVLWEELGKLITSKRGNWILGEDFNAARTVGDRARCSGITREMREFDSFIHVTGLVDLPLAGRKYTWHSANGQHRSRIDRFLVSKECLQKWNDFKQWGLGRSVSDHCPLLLKNEKIDWGPKPFKFFDAWLEHPDCKEKWSANHTAEVDRRISEAERIIAEMDEKEEHSQLSEVDIEKRRNGFLDLWKNMKIQESMWQQKSRKMWLKEGDANSKFFHRSVKGRWRRNEINSIQIMGDQCRGVNEIKEGVMNYFKGLFSEEEWQRPKLDGISFKQIDKADNDFFMATFSEEDIKNTVWDCDSTKSLGPDGFNFRFIKEMWEEIKQDVIGFVQEFHEHGKLVRGSNSSFIALILKVENPYRIKDYRPISLIGVMYKILAKLLANRLRKVLDKIIGEHLPVYLMSAYKIPKGILFTLDKIHKNFLWGGMGERKKIGWVKWERVCRKKECGGLGVKDLRKFNMALLGKWWGRLAKGEDGLWSKVMSSKYGENGGHWLDWDGFTEGFRIKVGEGKRVSFWWDEWCGESYLANKFPRLYILCTGKDEECFQMGRALNGTWRWNLTWRRTLHQWEDETAKELQNMIEKVRISPGSADNWEWIHSPDGEYSTATAYALLTNQRREEEEAEIYKRIWNPNIPSKVAAFNWKVLLDRIPTKLNLLKRGVIKEEEERKCVLCEEEKEDSSHLFLNCKIVKWLWRACANWWGIEVGLQNECKKTFQLFGAWTKKSHKREGWDCIWNAVIWIVWMARNRKIFDNVECEVGGV</sequence>
<protein>
    <recommendedName>
        <fullName evidence="1">Reverse transcriptase zinc-binding domain-containing protein</fullName>
    </recommendedName>
</protein>
<name>A0AAV5JLE6_9ROSI</name>
<gene>
    <name evidence="2" type="ORF">SLEP1_g23006</name>
</gene>
<keyword evidence="3" id="KW-1185">Reference proteome</keyword>
<comment type="caution">
    <text evidence="2">The sequence shown here is derived from an EMBL/GenBank/DDBJ whole genome shotgun (WGS) entry which is preliminary data.</text>
</comment>
<accession>A0AAV5JLE6</accession>
<feature type="domain" description="Reverse transcriptase zinc-binding" evidence="1">
    <location>
        <begin position="951"/>
        <end position="1041"/>
    </location>
</feature>
<feature type="domain" description="Reverse transcriptase zinc-binding" evidence="1">
    <location>
        <begin position="167"/>
        <end position="224"/>
    </location>
</feature>
<dbReference type="PANTHER" id="PTHR36617">
    <property type="entry name" value="PROTEIN, PUTATIVE-RELATED"/>
    <property type="match status" value="1"/>
</dbReference>
<dbReference type="EMBL" id="BPVZ01000035">
    <property type="protein sequence ID" value="GKV11786.1"/>
    <property type="molecule type" value="Genomic_DNA"/>
</dbReference>
<reference evidence="2 3" key="1">
    <citation type="journal article" date="2021" name="Commun. Biol.">
        <title>The genome of Shorea leprosula (Dipterocarpaceae) highlights the ecological relevance of drought in aseasonal tropical rainforests.</title>
        <authorList>
            <person name="Ng K.K.S."/>
            <person name="Kobayashi M.J."/>
            <person name="Fawcett J.A."/>
            <person name="Hatakeyama M."/>
            <person name="Paape T."/>
            <person name="Ng C.H."/>
            <person name="Ang C.C."/>
            <person name="Tnah L.H."/>
            <person name="Lee C.T."/>
            <person name="Nishiyama T."/>
            <person name="Sese J."/>
            <person name="O'Brien M.J."/>
            <person name="Copetti D."/>
            <person name="Mohd Noor M.I."/>
            <person name="Ong R.C."/>
            <person name="Putra M."/>
            <person name="Sireger I.Z."/>
            <person name="Indrioko S."/>
            <person name="Kosugi Y."/>
            <person name="Izuno A."/>
            <person name="Isagi Y."/>
            <person name="Lee S.L."/>
            <person name="Shimizu K.K."/>
        </authorList>
    </citation>
    <scope>NUCLEOTIDE SEQUENCE [LARGE SCALE GENOMIC DNA]</scope>
    <source>
        <strain evidence="2">214</strain>
    </source>
</reference>